<evidence type="ECO:0000313" key="2">
    <source>
        <dbReference type="Proteomes" id="UP000296049"/>
    </source>
</evidence>
<organism evidence="1 2">
    <name type="scientific">Anas platyrhynchos</name>
    <name type="common">Mallard</name>
    <name type="synonym">Anas boschas</name>
    <dbReference type="NCBI Taxonomy" id="8839"/>
    <lineage>
        <taxon>Eukaryota</taxon>
        <taxon>Metazoa</taxon>
        <taxon>Chordata</taxon>
        <taxon>Craniata</taxon>
        <taxon>Vertebrata</taxon>
        <taxon>Euteleostomi</taxon>
        <taxon>Archelosauria</taxon>
        <taxon>Archosauria</taxon>
        <taxon>Dinosauria</taxon>
        <taxon>Saurischia</taxon>
        <taxon>Theropoda</taxon>
        <taxon>Coelurosauria</taxon>
        <taxon>Aves</taxon>
        <taxon>Neognathae</taxon>
        <taxon>Galloanserae</taxon>
        <taxon>Anseriformes</taxon>
        <taxon>Anatidae</taxon>
        <taxon>Anatinae</taxon>
        <taxon>Anas</taxon>
    </lineage>
</organism>
<gene>
    <name evidence="1" type="ORF">Anapl_10306</name>
</gene>
<name>R0LCR1_ANAPL</name>
<dbReference type="Proteomes" id="UP000296049">
    <property type="component" value="Unassembled WGS sequence"/>
</dbReference>
<protein>
    <submittedName>
        <fullName evidence="1">Dystrophin</fullName>
    </submittedName>
</protein>
<reference evidence="2" key="1">
    <citation type="journal article" date="2013" name="Nat. Genet.">
        <title>The duck genome and transcriptome provide insight into an avian influenza virus reservoir species.</title>
        <authorList>
            <person name="Huang Y."/>
            <person name="Li Y."/>
            <person name="Burt D.W."/>
            <person name="Chen H."/>
            <person name="Zhang Y."/>
            <person name="Qian W."/>
            <person name="Kim H."/>
            <person name="Gan S."/>
            <person name="Zhao Y."/>
            <person name="Li J."/>
            <person name="Yi K."/>
            <person name="Feng H."/>
            <person name="Zhu P."/>
            <person name="Li B."/>
            <person name="Liu Q."/>
            <person name="Fairley S."/>
            <person name="Magor K.E."/>
            <person name="Du Z."/>
            <person name="Hu X."/>
            <person name="Goodman L."/>
            <person name="Tafer H."/>
            <person name="Vignal A."/>
            <person name="Lee T."/>
            <person name="Kim K.W."/>
            <person name="Sheng Z."/>
            <person name="An Y."/>
            <person name="Searle S."/>
            <person name="Herrero J."/>
            <person name="Groenen M.A."/>
            <person name="Crooijmans R.P."/>
            <person name="Faraut T."/>
            <person name="Cai Q."/>
            <person name="Webster R.G."/>
            <person name="Aldridge J.R."/>
            <person name="Warren W.C."/>
            <person name="Bartschat S."/>
            <person name="Kehr S."/>
            <person name="Marz M."/>
            <person name="Stadler P.F."/>
            <person name="Smith J."/>
            <person name="Kraus R.H."/>
            <person name="Zhao Y."/>
            <person name="Ren L."/>
            <person name="Fei J."/>
            <person name="Morisson M."/>
            <person name="Kaiser P."/>
            <person name="Griffin D.K."/>
            <person name="Rao M."/>
            <person name="Pitel F."/>
            <person name="Wang J."/>
            <person name="Li N."/>
        </authorList>
    </citation>
    <scope>NUCLEOTIDE SEQUENCE [LARGE SCALE GENOMIC DNA]</scope>
</reference>
<evidence type="ECO:0000313" key="1">
    <source>
        <dbReference type="EMBL" id="EOA99274.1"/>
    </source>
</evidence>
<accession>R0LCR1</accession>
<sequence length="243" mass="26911">MGSGPGSWSGPSRPVDTQGALALFWGSCCSLKSYFAVGTLSSRDFSFVFPSYRRKGNKVSVEILRHELLLHLDVLWLDAALLGSPKPVARRFDKSFEKWRLFHCDMKSFNHWLTETEEKLSRAQIESGDVGHAKTNQFLQRGEFRSGFFREPPVHTKLADVPFSIPAALSLHTRNGKALCGCTAGCAELKSSGGNLAGFGQPFKEPYRESSESLNLIAASSIELKTPLLSSFMRTSRFDAKEV</sequence>
<dbReference type="EMBL" id="KB743351">
    <property type="protein sequence ID" value="EOA99274.1"/>
    <property type="molecule type" value="Genomic_DNA"/>
</dbReference>
<keyword evidence="2" id="KW-1185">Reference proteome</keyword>
<proteinExistence type="predicted"/>
<dbReference type="AlphaFoldDB" id="R0LCR1"/>